<keyword evidence="4" id="KW-0150">Chloroplast</keyword>
<dbReference type="RefSeq" id="YP_009395258.1">
    <property type="nucleotide sequence ID" value="NC_035276.1"/>
</dbReference>
<dbReference type="AlphaFoldDB" id="A0A1Z1MDI8"/>
<dbReference type="CDD" id="cd00757">
    <property type="entry name" value="ThiF_MoeB_HesA_family"/>
    <property type="match status" value="1"/>
</dbReference>
<sequence length="352" mass="40371">MLNPKTYHIQLDSEEYTIYSKHLILEQIGIEGQKRLKKAKVLIVGAGGLGCPIMIYLTSSGVGYLGIIDKDTIEASNLSRQILYTQKNINCSKVVSAKQKLKDINNKCKIITHKYELNEKNSLEIISYYDIIIDATDNFQTRYIIDKTCHKLHKIHIYGSINQFEGQVSIFHYKNGIRYTNLYSKSLNLSDHNCSNSGIMGITSGYIGILQAIETIKIIIGIKQNLDNSILLCNLINSKKIIKKIYISNQQKTLAKNIEKDKIPHQLLKTWALKTKKNIIIVDIREINEFNKRHIKQAINIPLKKLKLSRTIKFIQKYSTRKALIIYCNTNSRSIIASSLLKVYNITHYITH</sequence>
<dbReference type="Pfam" id="PF00581">
    <property type="entry name" value="Rhodanese"/>
    <property type="match status" value="1"/>
</dbReference>
<evidence type="ECO:0000256" key="1">
    <source>
        <dbReference type="ARBA" id="ARBA00009919"/>
    </source>
</evidence>
<organism evidence="4">
    <name type="scientific">Alsidium seaforthii</name>
    <dbReference type="NCBI Taxonomy" id="2007182"/>
    <lineage>
        <taxon>Eukaryota</taxon>
        <taxon>Rhodophyta</taxon>
        <taxon>Florideophyceae</taxon>
        <taxon>Rhodymeniophycidae</taxon>
        <taxon>Ceramiales</taxon>
        <taxon>Rhodomelaceae</taxon>
        <taxon>Polysiphonioideae</taxon>
        <taxon>Alsidium</taxon>
    </lineage>
</organism>
<proteinExistence type="inferred from homology"/>
<reference evidence="4" key="1">
    <citation type="journal article" date="2017" name="J. Phycol.">
        <title>Analysis of chloroplast genomes and a supermatrix inform reclassification of the Rhodomelaceae (Rhodophyta).</title>
        <authorList>
            <person name="Diaz-Tapia P."/>
            <person name="Maggs C.A."/>
            <person name="West J.A."/>
            <person name="Verbruggen H."/>
        </authorList>
    </citation>
    <scope>NUCLEOTIDE SEQUENCE</scope>
    <source>
        <strain evidence="4">PD644</strain>
    </source>
</reference>
<evidence type="ECO:0000259" key="3">
    <source>
        <dbReference type="PROSITE" id="PS50206"/>
    </source>
</evidence>
<dbReference type="CDD" id="cd00158">
    <property type="entry name" value="RHOD"/>
    <property type="match status" value="1"/>
</dbReference>
<dbReference type="InterPro" id="IPR035985">
    <property type="entry name" value="Ubiquitin-activating_enz"/>
</dbReference>
<keyword evidence="2" id="KW-1133">Transmembrane helix</keyword>
<dbReference type="SMART" id="SM00450">
    <property type="entry name" value="RHOD"/>
    <property type="match status" value="1"/>
</dbReference>
<dbReference type="GO" id="GO:0005829">
    <property type="term" value="C:cytosol"/>
    <property type="evidence" value="ECO:0007669"/>
    <property type="project" value="TreeGrafter"/>
</dbReference>
<dbReference type="InterPro" id="IPR045886">
    <property type="entry name" value="ThiF/MoeB/HesA"/>
</dbReference>
<dbReference type="InterPro" id="IPR036873">
    <property type="entry name" value="Rhodanese-like_dom_sf"/>
</dbReference>
<dbReference type="PANTHER" id="PTHR10953:SF102">
    <property type="entry name" value="ADENYLYLTRANSFERASE AND SULFURTRANSFERASE MOCS3"/>
    <property type="match status" value="1"/>
</dbReference>
<dbReference type="Gene3D" id="3.40.50.720">
    <property type="entry name" value="NAD(P)-binding Rossmann-like Domain"/>
    <property type="match status" value="1"/>
</dbReference>
<feature type="domain" description="Rhodanese" evidence="3">
    <location>
        <begin position="275"/>
        <end position="348"/>
    </location>
</feature>
<dbReference type="PANTHER" id="PTHR10953">
    <property type="entry name" value="UBIQUITIN-ACTIVATING ENZYME E1"/>
    <property type="match status" value="1"/>
</dbReference>
<name>A0A1Z1MDI8_9FLOR</name>
<evidence type="ECO:0000256" key="2">
    <source>
        <dbReference type="SAM" id="Phobius"/>
    </source>
</evidence>
<geneLocation type="chloroplast" evidence="4"/>
<evidence type="ECO:0000313" key="4">
    <source>
        <dbReference type="EMBL" id="ARW64026.1"/>
    </source>
</evidence>
<dbReference type="GO" id="GO:0004792">
    <property type="term" value="F:thiosulfate-cyanide sulfurtransferase activity"/>
    <property type="evidence" value="ECO:0007669"/>
    <property type="project" value="TreeGrafter"/>
</dbReference>
<dbReference type="EMBL" id="MF101430">
    <property type="protein sequence ID" value="ARW64026.1"/>
    <property type="molecule type" value="Genomic_DNA"/>
</dbReference>
<dbReference type="FunFam" id="3.40.50.720:FF:000080">
    <property type="entry name" value="Thiazole biosynthesis adenylyltransferase ThiF"/>
    <property type="match status" value="1"/>
</dbReference>
<dbReference type="GeneID" id="33357251"/>
<keyword evidence="2" id="KW-0812">Transmembrane</keyword>
<accession>A0A1Z1MDI8</accession>
<dbReference type="InterPro" id="IPR001763">
    <property type="entry name" value="Rhodanese-like_dom"/>
</dbReference>
<dbReference type="Gene3D" id="3.40.250.10">
    <property type="entry name" value="Rhodanese-like domain"/>
    <property type="match status" value="1"/>
</dbReference>
<dbReference type="PROSITE" id="PS50206">
    <property type="entry name" value="RHODANESE_3"/>
    <property type="match status" value="1"/>
</dbReference>
<dbReference type="Pfam" id="PF00899">
    <property type="entry name" value="ThiF"/>
    <property type="match status" value="1"/>
</dbReference>
<keyword evidence="2" id="KW-0472">Membrane</keyword>
<dbReference type="InterPro" id="IPR000594">
    <property type="entry name" value="ThiF_NAD_FAD-bd"/>
</dbReference>
<dbReference type="GO" id="GO:0016779">
    <property type="term" value="F:nucleotidyltransferase activity"/>
    <property type="evidence" value="ECO:0007669"/>
    <property type="project" value="TreeGrafter"/>
</dbReference>
<protein>
    <submittedName>
        <fullName evidence="4">Molybdopterin biosynthesis protein</fullName>
    </submittedName>
</protein>
<dbReference type="SUPFAM" id="SSF69572">
    <property type="entry name" value="Activating enzymes of the ubiquitin-like proteins"/>
    <property type="match status" value="1"/>
</dbReference>
<dbReference type="GO" id="GO:0008641">
    <property type="term" value="F:ubiquitin-like modifier activating enzyme activity"/>
    <property type="evidence" value="ECO:0007669"/>
    <property type="project" value="InterPro"/>
</dbReference>
<gene>
    <name evidence="4" type="primary">moeB</name>
</gene>
<keyword evidence="4" id="KW-0934">Plastid</keyword>
<dbReference type="GO" id="GO:0008146">
    <property type="term" value="F:sulfotransferase activity"/>
    <property type="evidence" value="ECO:0007669"/>
    <property type="project" value="TreeGrafter"/>
</dbReference>
<feature type="transmembrane region" description="Helical" evidence="2">
    <location>
        <begin position="41"/>
        <end position="67"/>
    </location>
</feature>
<comment type="similarity">
    <text evidence="1">Belongs to the HesA/MoeB/ThiF family.</text>
</comment>